<sequence length="66" mass="7353">MMNAKKYTLKGDAKSQAEAIHNTIAQMNGIKAVRVDSFANTVTVDYDDKKVSSSQIESKLKENNYI</sequence>
<reference evidence="2 3" key="1">
    <citation type="submission" date="2020-08" db="EMBL/GenBank/DDBJ databases">
        <title>Genomic Encyclopedia of Type Strains, Phase IV (KMG-IV): sequencing the most valuable type-strain genomes for metagenomic binning, comparative biology and taxonomic classification.</title>
        <authorList>
            <person name="Goeker M."/>
        </authorList>
    </citation>
    <scope>NUCLEOTIDE SEQUENCE [LARGE SCALE GENOMIC DNA]</scope>
    <source>
        <strain evidence="2 3">DSM 103526</strain>
    </source>
</reference>
<evidence type="ECO:0000313" key="3">
    <source>
        <dbReference type="Proteomes" id="UP000579281"/>
    </source>
</evidence>
<proteinExistence type="predicted"/>
<dbReference type="InterPro" id="IPR036163">
    <property type="entry name" value="HMA_dom_sf"/>
</dbReference>
<dbReference type="InterPro" id="IPR006121">
    <property type="entry name" value="HMA_dom"/>
</dbReference>
<dbReference type="Gene3D" id="3.30.70.100">
    <property type="match status" value="1"/>
</dbReference>
<protein>
    <submittedName>
        <fullName evidence="2">Copper chaperone CopZ</fullName>
    </submittedName>
</protein>
<organism evidence="2 3">
    <name type="scientific">Anaerosolibacter carboniphilus</name>
    <dbReference type="NCBI Taxonomy" id="1417629"/>
    <lineage>
        <taxon>Bacteria</taxon>
        <taxon>Bacillati</taxon>
        <taxon>Bacillota</taxon>
        <taxon>Clostridia</taxon>
        <taxon>Peptostreptococcales</taxon>
        <taxon>Thermotaleaceae</taxon>
        <taxon>Anaerosolibacter</taxon>
    </lineage>
</organism>
<accession>A0A841L1P5</accession>
<evidence type="ECO:0000259" key="1">
    <source>
        <dbReference type="PROSITE" id="PS50846"/>
    </source>
</evidence>
<dbReference type="PROSITE" id="PS50846">
    <property type="entry name" value="HMA_2"/>
    <property type="match status" value="1"/>
</dbReference>
<keyword evidence="3" id="KW-1185">Reference proteome</keyword>
<evidence type="ECO:0000313" key="2">
    <source>
        <dbReference type="EMBL" id="MBB6216299.1"/>
    </source>
</evidence>
<dbReference type="AlphaFoldDB" id="A0A841L1P5"/>
<dbReference type="Proteomes" id="UP000579281">
    <property type="component" value="Unassembled WGS sequence"/>
</dbReference>
<feature type="domain" description="HMA" evidence="1">
    <location>
        <begin position="1"/>
        <end position="66"/>
    </location>
</feature>
<name>A0A841L1P5_9FIRM</name>
<dbReference type="GO" id="GO:0046872">
    <property type="term" value="F:metal ion binding"/>
    <property type="evidence" value="ECO:0007669"/>
    <property type="project" value="InterPro"/>
</dbReference>
<comment type="caution">
    <text evidence="2">The sequence shown here is derived from an EMBL/GenBank/DDBJ whole genome shotgun (WGS) entry which is preliminary data.</text>
</comment>
<gene>
    <name evidence="2" type="ORF">HNQ80_002398</name>
</gene>
<dbReference type="EMBL" id="JACHEN010000013">
    <property type="protein sequence ID" value="MBB6216299.1"/>
    <property type="molecule type" value="Genomic_DNA"/>
</dbReference>
<dbReference type="SUPFAM" id="SSF55008">
    <property type="entry name" value="HMA, heavy metal-associated domain"/>
    <property type="match status" value="1"/>
</dbReference>